<proteinExistence type="predicted"/>
<dbReference type="EMBL" id="JBIRWM010000013">
    <property type="protein sequence ID" value="MFI2159080.1"/>
    <property type="molecule type" value="Genomic_DNA"/>
</dbReference>
<dbReference type="RefSeq" id="WP_244218395.1">
    <property type="nucleotide sequence ID" value="NZ_JBIRUT010000015.1"/>
</dbReference>
<evidence type="ECO:0000313" key="1">
    <source>
        <dbReference type="EMBL" id="MFI2159080.1"/>
    </source>
</evidence>
<reference evidence="1 2" key="1">
    <citation type="submission" date="2024-10" db="EMBL/GenBank/DDBJ databases">
        <title>The Natural Products Discovery Center: Release of the First 8490 Sequenced Strains for Exploring Actinobacteria Biosynthetic Diversity.</title>
        <authorList>
            <person name="Kalkreuter E."/>
            <person name="Kautsar S.A."/>
            <person name="Yang D."/>
            <person name="Bader C.D."/>
            <person name="Teijaro C.N."/>
            <person name="Fluegel L."/>
            <person name="Davis C.M."/>
            <person name="Simpson J.R."/>
            <person name="Lauterbach L."/>
            <person name="Steele A.D."/>
            <person name="Gui C."/>
            <person name="Meng S."/>
            <person name="Li G."/>
            <person name="Viehrig K."/>
            <person name="Ye F."/>
            <person name="Su P."/>
            <person name="Kiefer A.F."/>
            <person name="Nichols A."/>
            <person name="Cepeda A.J."/>
            <person name="Yan W."/>
            <person name="Fan B."/>
            <person name="Jiang Y."/>
            <person name="Adhikari A."/>
            <person name="Zheng C.-J."/>
            <person name="Schuster L."/>
            <person name="Cowan T.M."/>
            <person name="Smanski M.J."/>
            <person name="Chevrette M.G."/>
            <person name="De Carvalho L.P.S."/>
            <person name="Shen B."/>
        </authorList>
    </citation>
    <scope>NUCLEOTIDE SEQUENCE [LARGE SCALE GENOMIC DNA]</scope>
    <source>
        <strain evidence="1 2">NPDC020295</strain>
    </source>
</reference>
<dbReference type="GO" id="GO:0008237">
    <property type="term" value="F:metallopeptidase activity"/>
    <property type="evidence" value="ECO:0007669"/>
    <property type="project" value="UniProtKB-KW"/>
</dbReference>
<protein>
    <submittedName>
        <fullName evidence="1">Metalloprotease</fullName>
    </submittedName>
</protein>
<comment type="caution">
    <text evidence="1">The sequence shown here is derived from an EMBL/GenBank/DDBJ whole genome shotgun (WGS) entry which is preliminary data.</text>
</comment>
<evidence type="ECO:0000313" key="2">
    <source>
        <dbReference type="Proteomes" id="UP001611397"/>
    </source>
</evidence>
<keyword evidence="2" id="KW-1185">Reference proteome</keyword>
<name>A0ABW7VEK0_STROI</name>
<gene>
    <name evidence="1" type="ORF">ACH49L_25895</name>
</gene>
<organism evidence="1 2">
    <name type="scientific">Streptomyces olivaceoviridis</name>
    <name type="common">Streptomyces corchorusii</name>
    <dbReference type="NCBI Taxonomy" id="1921"/>
    <lineage>
        <taxon>Bacteria</taxon>
        <taxon>Bacillati</taxon>
        <taxon>Actinomycetota</taxon>
        <taxon>Actinomycetes</taxon>
        <taxon>Kitasatosporales</taxon>
        <taxon>Streptomycetaceae</taxon>
        <taxon>Streptomyces</taxon>
    </lineage>
</organism>
<keyword evidence="1" id="KW-0482">Metalloprotease</keyword>
<keyword evidence="1" id="KW-0645">Protease</keyword>
<dbReference type="Proteomes" id="UP001611397">
    <property type="component" value="Unassembled WGS sequence"/>
</dbReference>
<sequence>MLGLLLSGTPLAAPRASAAASPVCLSGALAFDHRDAEAGTAKPWVTSPARNANWELWGQTSPGSASRLLASGLTGVDGGTFNACYQASGPLPELHMKFLSASTQTWRVIPDRRSATPYSFTTASLTDVATSRNLGTVKVPSPIQGAWNVEDTLNLLYWKRSNPDSGCWTSHQANGACDQLTVVWDPGASDGGYWDYGNTNYVILAGDMPDSHHLVLHEAGHWLQWQLYNHWFPRVTNCNPHYINRSSSTTCAWTEGFADAVAAYVLGDYRFVYPDGTSYSFANGRSTPGWDAGDTVQGRVGSSLLDLWAANGPDGGAWSRTIRLMTYNASTDFREYFLTDRPTASPPLSTTGTARSIITSHTIDY</sequence>
<accession>A0ABW7VEK0</accession>
<keyword evidence="1" id="KW-0378">Hydrolase</keyword>